<dbReference type="InterPro" id="IPR007298">
    <property type="entry name" value="Cu-R_lipoprotein_NlpE"/>
</dbReference>
<feature type="chain" id="PRO_5007067644" description="DUF306 domain-containing protein" evidence="1">
    <location>
        <begin position="20"/>
        <end position="255"/>
    </location>
</feature>
<dbReference type="Pfam" id="PF04170">
    <property type="entry name" value="NlpE"/>
    <property type="match status" value="1"/>
</dbReference>
<evidence type="ECO:0000313" key="4">
    <source>
        <dbReference type="Proteomes" id="UP000063964"/>
    </source>
</evidence>
<dbReference type="InterPro" id="IPR038670">
    <property type="entry name" value="HslJ-like_sf"/>
</dbReference>
<evidence type="ECO:0000256" key="1">
    <source>
        <dbReference type="SAM" id="SignalP"/>
    </source>
</evidence>
<sequence>MKKAILVLLVIGLGLCGCAAKQENQCQMPASDWAGTYVGTLPCADCEGIRTSLTIRADQTYTLVSDYLGREEYRFEEKGQFAWIKEGEVIELRGDDQRSLYRVGKNTLTMLNSDGEAATGPMAEMYILRKEPGLSSSSGILNTKWRLTELMGEPVSSNPEGKHPYIHLNPADKSFSGFGGCNMMNGSYEMKMENHIRFMDMASTLKACPDMNHKELKFFEVLSMAETYVHDGQNLTLHKKNQAAALAKFTAVSGQ</sequence>
<dbReference type="AlphaFoldDB" id="A0A0X8JRW7"/>
<dbReference type="Proteomes" id="UP000063964">
    <property type="component" value="Chromosome"/>
</dbReference>
<evidence type="ECO:0000313" key="3">
    <source>
        <dbReference type="EMBL" id="AMD93789.1"/>
    </source>
</evidence>
<dbReference type="Gene3D" id="2.40.128.270">
    <property type="match status" value="1"/>
</dbReference>
<name>A0A0X8JRW7_9BACT</name>
<reference evidence="4" key="1">
    <citation type="submission" date="2016-02" db="EMBL/GenBank/DDBJ databases">
        <authorList>
            <person name="Holder M.E."/>
            <person name="Ajami N.J."/>
            <person name="Petrosino J.F."/>
        </authorList>
    </citation>
    <scope>NUCLEOTIDE SEQUENCE [LARGE SCALE GENOMIC DNA]</scope>
    <source>
        <strain evidence="4">DSM 12838</strain>
    </source>
</reference>
<dbReference type="Pfam" id="PF03724">
    <property type="entry name" value="META"/>
    <property type="match status" value="1"/>
</dbReference>
<dbReference type="PANTHER" id="PTHR35535:SF1">
    <property type="entry name" value="HEAT SHOCK PROTEIN HSLJ"/>
    <property type="match status" value="1"/>
</dbReference>
<dbReference type="OrthoDB" id="423130at2"/>
<dbReference type="KEGG" id="doa:AXF15_12215"/>
<dbReference type="PANTHER" id="PTHR35535">
    <property type="entry name" value="HEAT SHOCK PROTEIN HSLJ"/>
    <property type="match status" value="1"/>
</dbReference>
<dbReference type="PROSITE" id="PS51257">
    <property type="entry name" value="PROKAR_LIPOPROTEIN"/>
    <property type="match status" value="1"/>
</dbReference>
<organism evidence="3 4">
    <name type="scientific">Desulfomicrobium orale DSM 12838</name>
    <dbReference type="NCBI Taxonomy" id="888061"/>
    <lineage>
        <taxon>Bacteria</taxon>
        <taxon>Pseudomonadati</taxon>
        <taxon>Thermodesulfobacteriota</taxon>
        <taxon>Desulfovibrionia</taxon>
        <taxon>Desulfovibrionales</taxon>
        <taxon>Desulfomicrobiaceae</taxon>
        <taxon>Desulfomicrobium</taxon>
    </lineage>
</organism>
<dbReference type="EMBL" id="CP014230">
    <property type="protein sequence ID" value="AMD93789.1"/>
    <property type="molecule type" value="Genomic_DNA"/>
</dbReference>
<dbReference type="InterPro" id="IPR053147">
    <property type="entry name" value="Hsp_HslJ-like"/>
</dbReference>
<dbReference type="Gene3D" id="2.40.128.640">
    <property type="match status" value="1"/>
</dbReference>
<dbReference type="InterPro" id="IPR005184">
    <property type="entry name" value="DUF306_Meta_HslJ"/>
</dbReference>
<gene>
    <name evidence="3" type="ORF">AXF15_12215</name>
</gene>
<accession>A0A0X8JRW7</accession>
<feature type="signal peptide" evidence="1">
    <location>
        <begin position="1"/>
        <end position="19"/>
    </location>
</feature>
<evidence type="ECO:0000259" key="2">
    <source>
        <dbReference type="Pfam" id="PF03724"/>
    </source>
</evidence>
<keyword evidence="4" id="KW-1185">Reference proteome</keyword>
<dbReference type="STRING" id="888061.AXF15_12215"/>
<proteinExistence type="predicted"/>
<feature type="domain" description="DUF306" evidence="2">
    <location>
        <begin position="140"/>
        <end position="244"/>
    </location>
</feature>
<keyword evidence="1" id="KW-0732">Signal</keyword>
<protein>
    <recommendedName>
        <fullName evidence="2">DUF306 domain-containing protein</fullName>
    </recommendedName>
</protein>